<dbReference type="InterPro" id="IPR046848">
    <property type="entry name" value="E_motif"/>
</dbReference>
<evidence type="ECO:0000313" key="4">
    <source>
        <dbReference type="EMBL" id="KAJ4973513.1"/>
    </source>
</evidence>
<dbReference type="InterPro" id="IPR032867">
    <property type="entry name" value="DYW_dom"/>
</dbReference>
<feature type="repeat" description="PPR" evidence="2">
    <location>
        <begin position="209"/>
        <end position="243"/>
    </location>
</feature>
<dbReference type="PROSITE" id="PS51375">
    <property type="entry name" value="PPR"/>
    <property type="match status" value="5"/>
</dbReference>
<comment type="caution">
    <text evidence="4">The sequence shown here is derived from an EMBL/GenBank/DDBJ whole genome shotgun (WGS) entry which is preliminary data.</text>
</comment>
<evidence type="ECO:0000256" key="1">
    <source>
        <dbReference type="ARBA" id="ARBA00022737"/>
    </source>
</evidence>
<dbReference type="InterPro" id="IPR046849">
    <property type="entry name" value="E2_motif"/>
</dbReference>
<dbReference type="Pfam" id="PF14432">
    <property type="entry name" value="DYW_deaminase"/>
    <property type="match status" value="1"/>
</dbReference>
<sequence length="820" mass="91489">MCLFPGALVNIYSKFGRVREARLLFDGMPERDVVLWNVMLKAYVQLGLEAEAFRLFSEFHRSGLSPDGVSIRCVLGGASKVDSIECKRNEEQVQAYGIKMCSFDDKSDVIVWNKTISQYSQVGEYWAAVHCFVELKRSDVEYDNVTFVVVLGAIASINDLHLGKQVHGMVMKSGFGSEIYVANSLINMHAKMGCLDYSRAIFEEMEQLDLVSWNSMISNCTQSGLEEESMILFLGLLRDGLRPDQFTLASVLRACSVVHDGAQLGKQIHVHAVKTGNVDDNFVLTALIDAYVKCGCMEGAELLFNKAYDFDLAACNALMAGYITNQDGHKALNLFSLIQKHEQMPNQFTLATVLKGCGSLVDLKQGKQIHAHAIKVGSDSDLCVSSGILDMYIKCGVTSDASMIFDGISKPDDVAWTAMISGCVDNGDEDHALWLYHRMRHSGIPPDEFTFATLIKACSCLTALEQGRQIHANVIKLECVTDPFVGTSIIDMYSKCGSIEDAYQLFKRMDVRNIAFWNAMVVGLAQHGNGKEALNLFKNMRFHGIKPDHITFIGVLSACSHSGLVSEAYEHFESMYKSYGIEPHLEHYSCLVDVLGRAGLVNEAEKVIESMPFDASASMYRALLGACRVQGDAEAGKRVASKLLALEPLDSSAYVLLSNIYAVANRWDDVSDARKMMKTRNVKKDPGYSWIDVKNKLHLFVVDDKSHPQADVIYDKLDDLIRLIRKEGYIPDTDFVLFDVEDEEKERSLFYHSEKLAIAYGLISTPPSTTIRVIKNLRVCGDCHNAIKYISKVTRREIVLRDANRFHCFKNGICSCGDYW</sequence>
<dbReference type="EMBL" id="JAMYWD010000004">
    <property type="protein sequence ID" value="KAJ4973513.1"/>
    <property type="molecule type" value="Genomic_DNA"/>
</dbReference>
<dbReference type="PANTHER" id="PTHR47926">
    <property type="entry name" value="PENTATRICOPEPTIDE REPEAT-CONTAINING PROTEIN"/>
    <property type="match status" value="1"/>
</dbReference>
<gene>
    <name evidence="4" type="ORF">NE237_006687</name>
</gene>
<feature type="domain" description="DYW" evidence="3">
    <location>
        <begin position="728"/>
        <end position="820"/>
    </location>
</feature>
<name>A0A9Q0QVJ7_9MAGN</name>
<dbReference type="GO" id="GO:0003723">
    <property type="term" value="F:RNA binding"/>
    <property type="evidence" value="ECO:0007669"/>
    <property type="project" value="InterPro"/>
</dbReference>
<dbReference type="Gene3D" id="1.25.40.10">
    <property type="entry name" value="Tetratricopeptide repeat domain"/>
    <property type="match status" value="5"/>
</dbReference>
<dbReference type="InterPro" id="IPR046960">
    <property type="entry name" value="PPR_At4g14850-like_plant"/>
</dbReference>
<keyword evidence="1" id="KW-0677">Repeat</keyword>
<dbReference type="FunFam" id="1.25.40.10:FF:000243">
    <property type="entry name" value="Pentatricopeptide repeat-containing protein chloroplastic"/>
    <property type="match status" value="1"/>
</dbReference>
<dbReference type="Pfam" id="PF20431">
    <property type="entry name" value="E_motif"/>
    <property type="match status" value="1"/>
</dbReference>
<dbReference type="Proteomes" id="UP001141806">
    <property type="component" value="Unassembled WGS sequence"/>
</dbReference>
<dbReference type="GO" id="GO:0009451">
    <property type="term" value="P:RNA modification"/>
    <property type="evidence" value="ECO:0007669"/>
    <property type="project" value="InterPro"/>
</dbReference>
<protein>
    <recommendedName>
        <fullName evidence="3">DYW domain-containing protein</fullName>
    </recommendedName>
</protein>
<dbReference type="SUPFAM" id="SSF48452">
    <property type="entry name" value="TPR-like"/>
    <property type="match status" value="1"/>
</dbReference>
<organism evidence="4 5">
    <name type="scientific">Protea cynaroides</name>
    <dbReference type="NCBI Taxonomy" id="273540"/>
    <lineage>
        <taxon>Eukaryota</taxon>
        <taxon>Viridiplantae</taxon>
        <taxon>Streptophyta</taxon>
        <taxon>Embryophyta</taxon>
        <taxon>Tracheophyta</taxon>
        <taxon>Spermatophyta</taxon>
        <taxon>Magnoliopsida</taxon>
        <taxon>Proteales</taxon>
        <taxon>Proteaceae</taxon>
        <taxon>Protea</taxon>
    </lineage>
</organism>
<evidence type="ECO:0000259" key="3">
    <source>
        <dbReference type="Pfam" id="PF14432"/>
    </source>
</evidence>
<dbReference type="OrthoDB" id="3231855at2759"/>
<dbReference type="GO" id="GO:0008270">
    <property type="term" value="F:zinc ion binding"/>
    <property type="evidence" value="ECO:0007669"/>
    <property type="project" value="InterPro"/>
</dbReference>
<feature type="repeat" description="PPR" evidence="2">
    <location>
        <begin position="412"/>
        <end position="446"/>
    </location>
</feature>
<dbReference type="Pfam" id="PF13041">
    <property type="entry name" value="PPR_2"/>
    <property type="match status" value="2"/>
</dbReference>
<dbReference type="InterPro" id="IPR002885">
    <property type="entry name" value="PPR_rpt"/>
</dbReference>
<feature type="repeat" description="PPR" evidence="2">
    <location>
        <begin position="482"/>
        <end position="512"/>
    </location>
</feature>
<dbReference type="PANTHER" id="PTHR47926:SF543">
    <property type="entry name" value="(WILD MALAYSIAN BANANA) HYPOTHETICAL PROTEIN"/>
    <property type="match status" value="1"/>
</dbReference>
<dbReference type="Pfam" id="PF01535">
    <property type="entry name" value="PPR"/>
    <property type="match status" value="6"/>
</dbReference>
<dbReference type="Pfam" id="PF20430">
    <property type="entry name" value="Eplus_motif"/>
    <property type="match status" value="1"/>
</dbReference>
<keyword evidence="5" id="KW-1185">Reference proteome</keyword>
<dbReference type="FunFam" id="1.25.40.10:FF:000687">
    <property type="entry name" value="Pentatricopeptide repeat-containing protein At4g33170"/>
    <property type="match status" value="1"/>
</dbReference>
<feature type="repeat" description="PPR" evidence="2">
    <location>
        <begin position="32"/>
        <end position="66"/>
    </location>
</feature>
<proteinExistence type="predicted"/>
<evidence type="ECO:0000256" key="2">
    <source>
        <dbReference type="PROSITE-ProRule" id="PRU00708"/>
    </source>
</evidence>
<reference evidence="4" key="1">
    <citation type="journal article" date="2023" name="Plant J.">
        <title>The genome of the king protea, Protea cynaroides.</title>
        <authorList>
            <person name="Chang J."/>
            <person name="Duong T.A."/>
            <person name="Schoeman C."/>
            <person name="Ma X."/>
            <person name="Roodt D."/>
            <person name="Barker N."/>
            <person name="Li Z."/>
            <person name="Van de Peer Y."/>
            <person name="Mizrachi E."/>
        </authorList>
    </citation>
    <scope>NUCLEOTIDE SEQUENCE</scope>
    <source>
        <tissue evidence="4">Young leaves</tissue>
    </source>
</reference>
<feature type="repeat" description="PPR" evidence="2">
    <location>
        <begin position="513"/>
        <end position="547"/>
    </location>
</feature>
<dbReference type="InterPro" id="IPR011990">
    <property type="entry name" value="TPR-like_helical_dom_sf"/>
</dbReference>
<dbReference type="NCBIfam" id="TIGR00756">
    <property type="entry name" value="PPR"/>
    <property type="match status" value="4"/>
</dbReference>
<accession>A0A9Q0QVJ7</accession>
<dbReference type="FunFam" id="1.25.40.10:FF:000343">
    <property type="entry name" value="Pentatricopeptide repeat-containing protein At3g58590"/>
    <property type="match status" value="1"/>
</dbReference>
<dbReference type="FunFam" id="1.25.40.10:FF:001086">
    <property type="entry name" value="Pentatricopeptide repeat-containing protein At4g33170"/>
    <property type="match status" value="1"/>
</dbReference>
<dbReference type="FunFam" id="1.25.40.10:FF:000366">
    <property type="entry name" value="Pentatricopeptide (PPR) repeat-containing protein"/>
    <property type="match status" value="1"/>
</dbReference>
<dbReference type="AlphaFoldDB" id="A0A9Q0QVJ7"/>
<evidence type="ECO:0000313" key="5">
    <source>
        <dbReference type="Proteomes" id="UP001141806"/>
    </source>
</evidence>